<feature type="compositionally biased region" description="Low complexity" evidence="1">
    <location>
        <begin position="64"/>
        <end position="81"/>
    </location>
</feature>
<proteinExistence type="predicted"/>
<gene>
    <name evidence="2" type="ORF">C5F48_23685</name>
</gene>
<dbReference type="RefSeq" id="WP_107666118.1">
    <property type="nucleotide sequence ID" value="NZ_PZKG01000326.1"/>
</dbReference>
<protein>
    <submittedName>
        <fullName evidence="2">Uncharacterized protein</fullName>
    </submittedName>
</protein>
<accession>A0A2T4JKS7</accession>
<evidence type="ECO:0000313" key="2">
    <source>
        <dbReference type="EMBL" id="PTE18482.1"/>
    </source>
</evidence>
<dbReference type="AlphaFoldDB" id="A0A2T4JKS7"/>
<dbReference type="EMBL" id="PZKG01000326">
    <property type="protein sequence ID" value="PTE18482.1"/>
    <property type="molecule type" value="Genomic_DNA"/>
</dbReference>
<evidence type="ECO:0000313" key="3">
    <source>
        <dbReference type="Proteomes" id="UP000241010"/>
    </source>
</evidence>
<comment type="caution">
    <text evidence="2">The sequence shown here is derived from an EMBL/GenBank/DDBJ whole genome shotgun (WGS) entry which is preliminary data.</text>
</comment>
<keyword evidence="3" id="KW-1185">Reference proteome</keyword>
<feature type="region of interest" description="Disordered" evidence="1">
    <location>
        <begin position="52"/>
        <end position="90"/>
    </location>
</feature>
<reference evidence="2 3" key="1">
    <citation type="submission" date="2018-03" db="EMBL/GenBank/DDBJ databases">
        <title>Cereibacter changlensis.</title>
        <authorList>
            <person name="Meyer T.E."/>
            <person name="Miller S."/>
            <person name="Lodha T."/>
            <person name="Gandham S."/>
            <person name="Chintalapati S."/>
            <person name="Chintalapati V.R."/>
        </authorList>
    </citation>
    <scope>NUCLEOTIDE SEQUENCE [LARGE SCALE GENOMIC DNA]</scope>
    <source>
        <strain evidence="2 3">JA139</strain>
    </source>
</reference>
<organism evidence="2 3">
    <name type="scientific">Cereibacter changlensis JA139</name>
    <dbReference type="NCBI Taxonomy" id="1188249"/>
    <lineage>
        <taxon>Bacteria</taxon>
        <taxon>Pseudomonadati</taxon>
        <taxon>Pseudomonadota</taxon>
        <taxon>Alphaproteobacteria</taxon>
        <taxon>Rhodobacterales</taxon>
        <taxon>Paracoccaceae</taxon>
        <taxon>Cereibacter</taxon>
    </lineage>
</organism>
<name>A0A2T4JKS7_9RHOB</name>
<dbReference type="Proteomes" id="UP000241010">
    <property type="component" value="Unassembled WGS sequence"/>
</dbReference>
<evidence type="ECO:0000256" key="1">
    <source>
        <dbReference type="SAM" id="MobiDB-lite"/>
    </source>
</evidence>
<sequence length="90" mass="9101">MSMKTYRAKAAGWIAGRRVAAGEEIRLTAAQAKYEPVELAGAEAASVAKSATETAKPARKAKAAAKPAAGDVEPVPATDPATPTPEADPA</sequence>